<keyword evidence="3" id="KW-1133">Transmembrane helix</keyword>
<gene>
    <name evidence="4" type="ORF">SAMN04324258_2859</name>
</gene>
<protein>
    <recommendedName>
        <fullName evidence="6">TPM domain-containing protein</fullName>
    </recommendedName>
</protein>
<feature type="coiled-coil region" evidence="1">
    <location>
        <begin position="34"/>
        <end position="79"/>
    </location>
</feature>
<name>A0A1T5L6E5_9MICO</name>
<reference evidence="4 5" key="1">
    <citation type="submission" date="2017-02" db="EMBL/GenBank/DDBJ databases">
        <authorList>
            <person name="Peterson S.W."/>
        </authorList>
    </citation>
    <scope>NUCLEOTIDE SEQUENCE [LARGE SCALE GENOMIC DNA]</scope>
    <source>
        <strain evidence="4 5">DSM 21481</strain>
    </source>
</reference>
<sequence>MPTMDAGQIVGIVTGLVVVVVLVTAVALWSVRRRRAARGRAQDLEADLQRLAVEAGSALVRSDERARLAEDELSFAQAELGERETRELAPTLRRARERLAEAFHLNQLLHDHVPDTDQHRREWSARVVDLCRSADGSLDELDRGLAGLRQTVRSTPEVVDRVDAELARVRDGVPAARTDVDRLRGLYAERALLPVADNPEQAERLLEFAGRSTAAARKRLTTQQVAEAGAAARAAEEAVRRAEGLLRAVDDYEAEALRAEAALGALVAESRAELAQARALPAGVRAGRVDDAVAALEEALATLPAPGAPGDPVSALTRVREANTALDDAVAEQSERDERLRRASAHLGPALDDAERQLATARSVVDDYRAPVGPDARTRLAEAEREVAQARAAEDPERGVAAARRGAALAAEAATLAHRDIARGGQGQRWDGGYNGGYGGGWQGDPRRRQQPGRSGSDVFGAVLGGMVLGGILDDIGDIGDIFD</sequence>
<dbReference type="Proteomes" id="UP000189777">
    <property type="component" value="Unassembled WGS sequence"/>
</dbReference>
<evidence type="ECO:0000256" key="1">
    <source>
        <dbReference type="SAM" id="Coils"/>
    </source>
</evidence>
<keyword evidence="3" id="KW-0472">Membrane</keyword>
<keyword evidence="5" id="KW-1185">Reference proteome</keyword>
<feature type="compositionally biased region" description="Gly residues" evidence="2">
    <location>
        <begin position="433"/>
        <end position="443"/>
    </location>
</feature>
<organism evidence="4 5">
    <name type="scientific">Krasilnikoviella flava</name>
    <dbReference type="NCBI Taxonomy" id="526729"/>
    <lineage>
        <taxon>Bacteria</taxon>
        <taxon>Bacillati</taxon>
        <taxon>Actinomycetota</taxon>
        <taxon>Actinomycetes</taxon>
        <taxon>Micrococcales</taxon>
        <taxon>Promicromonosporaceae</taxon>
        <taxon>Krasilnikoviella</taxon>
    </lineage>
</organism>
<evidence type="ECO:0000313" key="5">
    <source>
        <dbReference type="Proteomes" id="UP000189777"/>
    </source>
</evidence>
<evidence type="ECO:0000313" key="4">
    <source>
        <dbReference type="EMBL" id="SKC70968.1"/>
    </source>
</evidence>
<keyword evidence="3" id="KW-0812">Transmembrane</keyword>
<dbReference type="STRING" id="526729.SAMN04324258_2859"/>
<feature type="transmembrane region" description="Helical" evidence="3">
    <location>
        <begin position="6"/>
        <end position="31"/>
    </location>
</feature>
<feature type="region of interest" description="Disordered" evidence="2">
    <location>
        <begin position="424"/>
        <end position="457"/>
    </location>
</feature>
<feature type="coiled-coil region" evidence="1">
    <location>
        <begin position="235"/>
        <end position="269"/>
    </location>
</feature>
<dbReference type="EMBL" id="FUZQ01000005">
    <property type="protein sequence ID" value="SKC70968.1"/>
    <property type="molecule type" value="Genomic_DNA"/>
</dbReference>
<evidence type="ECO:0008006" key="6">
    <source>
        <dbReference type="Google" id="ProtNLM"/>
    </source>
</evidence>
<accession>A0A1T5L6E5</accession>
<evidence type="ECO:0000256" key="2">
    <source>
        <dbReference type="SAM" id="MobiDB-lite"/>
    </source>
</evidence>
<dbReference type="AlphaFoldDB" id="A0A1T5L6E5"/>
<proteinExistence type="predicted"/>
<evidence type="ECO:0000256" key="3">
    <source>
        <dbReference type="SAM" id="Phobius"/>
    </source>
</evidence>
<keyword evidence="1" id="KW-0175">Coiled coil</keyword>